<dbReference type="AlphaFoldDB" id="A0A0A2GU64"/>
<protein>
    <submittedName>
        <fullName evidence="2">Uncharacterized protein</fullName>
    </submittedName>
</protein>
<proteinExistence type="predicted"/>
<comment type="caution">
    <text evidence="2">The sequence shown here is derived from an EMBL/GenBank/DDBJ whole genome shotgun (WGS) entry which is preliminary data.</text>
</comment>
<sequence>MILRTLFIAGFLLTATVSTGQNTFGGGGSSTSANSVFNQKMNLGYKAGANRVEDKKIDGSPYLFENWDRAATVVTKAGENLKIENVNFDGRRNKIVAKINKDSIYTFNSLAVDKAIINGKTFVNIESPNSAVIKVYELVVETPEFKILKDHVVDINEGSSNPMRGTTVARYIPREFYMLLKKDSFEKFSLRKKKVLKLLTAQEEKVKTFVDKNDLNYKNEEDLNKIMEFYTGL</sequence>
<keyword evidence="3" id="KW-1185">Reference proteome</keyword>
<dbReference type="Proteomes" id="UP000030140">
    <property type="component" value="Unassembled WGS sequence"/>
</dbReference>
<gene>
    <name evidence="2" type="ORF">NV36_02535</name>
</gene>
<feature type="chain" id="PRO_5001999158" evidence="1">
    <location>
        <begin position="21"/>
        <end position="233"/>
    </location>
</feature>
<dbReference type="OrthoDB" id="1438319at2"/>
<reference evidence="2 3" key="1">
    <citation type="submission" date="2014-10" db="EMBL/GenBank/DDBJ databases">
        <title>Draft genome sequence of the proteorhodopsin-containing marine bacterium Dokdonia donghaensis.</title>
        <authorList>
            <person name="Gomez-Consarnau L."/>
            <person name="Gonzalez J.M."/>
            <person name="Riedel T."/>
            <person name="Jaenicke S."/>
            <person name="Wagner-Doebler I."/>
            <person name="Fuhrman J.A."/>
        </authorList>
    </citation>
    <scope>NUCLEOTIDE SEQUENCE [LARGE SCALE GENOMIC DNA]</scope>
    <source>
        <strain evidence="2 3">DSW-1</strain>
    </source>
</reference>
<feature type="signal peptide" evidence="1">
    <location>
        <begin position="1"/>
        <end position="20"/>
    </location>
</feature>
<evidence type="ECO:0000256" key="1">
    <source>
        <dbReference type="SAM" id="SignalP"/>
    </source>
</evidence>
<name>A0A0A2GU64_9FLAO</name>
<dbReference type="RefSeq" id="WP_035324858.1">
    <property type="nucleotide sequence ID" value="NZ_CP015125.1"/>
</dbReference>
<accession>A0A0A2GU64</accession>
<dbReference type="PATRIC" id="fig|1300343.5.peg.2034"/>
<organism evidence="2 3">
    <name type="scientific">Dokdonia donghaensis DSW-1</name>
    <dbReference type="NCBI Taxonomy" id="1300343"/>
    <lineage>
        <taxon>Bacteria</taxon>
        <taxon>Pseudomonadati</taxon>
        <taxon>Bacteroidota</taxon>
        <taxon>Flavobacteriia</taxon>
        <taxon>Flavobacteriales</taxon>
        <taxon>Flavobacteriaceae</taxon>
        <taxon>Dokdonia</taxon>
    </lineage>
</organism>
<dbReference type="EMBL" id="JSAQ01000001">
    <property type="protein sequence ID" value="KGO05831.1"/>
    <property type="molecule type" value="Genomic_DNA"/>
</dbReference>
<evidence type="ECO:0000313" key="2">
    <source>
        <dbReference type="EMBL" id="KGO05831.1"/>
    </source>
</evidence>
<evidence type="ECO:0000313" key="3">
    <source>
        <dbReference type="Proteomes" id="UP000030140"/>
    </source>
</evidence>
<dbReference type="KEGG" id="ddo:I597_2025"/>
<keyword evidence="1" id="KW-0732">Signal</keyword>